<dbReference type="EMBL" id="CP013243">
    <property type="protein sequence ID" value="APH13387.1"/>
    <property type="molecule type" value="Genomic_DNA"/>
</dbReference>
<dbReference type="AlphaFoldDB" id="A0A1J1CX74"/>
<accession>A0A1J1CX74</accession>
<dbReference type="Proteomes" id="UP000182204">
    <property type="component" value="Chromosome"/>
</dbReference>
<evidence type="ECO:0000313" key="1">
    <source>
        <dbReference type="EMBL" id="APH13387.1"/>
    </source>
</evidence>
<name>A0A1J1CX74_CLOSG</name>
<reference evidence="1 2" key="1">
    <citation type="submission" date="2015-11" db="EMBL/GenBank/DDBJ databases">
        <authorList>
            <person name="Hill K.K."/>
            <person name="Shirey T.B."/>
            <person name="Raphael B."/>
            <person name="Daligault H.E."/>
            <person name="Davenport K.W."/>
            <person name="Bruce D.C."/>
            <person name="Foley B.T."/>
            <person name="Johnson S.L."/>
        </authorList>
    </citation>
    <scope>NUCLEOTIDE SEQUENCE [LARGE SCALE GENOMIC DNA]</scope>
    <source>
        <strain evidence="1 2">CDC_1632</strain>
    </source>
</reference>
<gene>
    <name evidence="1" type="ORF">NPD5_310</name>
</gene>
<sequence length="37" mass="4414">MLEGEIKFYKLLLILKKENNNKNKQILLKINKENNIA</sequence>
<protein>
    <submittedName>
        <fullName evidence="1">Uncharacterized protein</fullName>
    </submittedName>
</protein>
<organism evidence="1 2">
    <name type="scientific">Clostridium sporogenes</name>
    <dbReference type="NCBI Taxonomy" id="1509"/>
    <lineage>
        <taxon>Bacteria</taxon>
        <taxon>Bacillati</taxon>
        <taxon>Bacillota</taxon>
        <taxon>Clostridia</taxon>
        <taxon>Eubacteriales</taxon>
        <taxon>Clostridiaceae</taxon>
        <taxon>Clostridium</taxon>
    </lineage>
</organism>
<evidence type="ECO:0000313" key="2">
    <source>
        <dbReference type="Proteomes" id="UP000182204"/>
    </source>
</evidence>
<proteinExistence type="predicted"/>